<evidence type="ECO:0000256" key="4">
    <source>
        <dbReference type="ARBA" id="ARBA00023004"/>
    </source>
</evidence>
<keyword evidence="5 6" id="KW-0411">Iron-sulfur</keyword>
<organism evidence="9 10">
    <name type="scientific">Levilinea saccharolytica</name>
    <dbReference type="NCBI Taxonomy" id="229921"/>
    <lineage>
        <taxon>Bacteria</taxon>
        <taxon>Bacillati</taxon>
        <taxon>Chloroflexota</taxon>
        <taxon>Anaerolineae</taxon>
        <taxon>Anaerolineales</taxon>
        <taxon>Anaerolineaceae</taxon>
        <taxon>Levilinea</taxon>
    </lineage>
</organism>
<feature type="domain" description="Radical SAM core" evidence="8">
    <location>
        <begin position="291"/>
        <end position="564"/>
    </location>
</feature>
<dbReference type="InterPro" id="IPR013704">
    <property type="entry name" value="UPF0313_N"/>
</dbReference>
<feature type="binding site" evidence="6">
    <location>
        <position position="309"/>
    </location>
    <ligand>
        <name>[4Fe-4S] cluster</name>
        <dbReference type="ChEBI" id="CHEBI:49883"/>
        <note>4Fe-4S-S-AdoMet</note>
    </ligand>
</feature>
<dbReference type="Pfam" id="PF08497">
    <property type="entry name" value="Radical_SAM_N"/>
    <property type="match status" value="1"/>
</dbReference>
<sequence length="583" mass="65434">MSETAYLPTTPHELTARGWDQLDVILVTGDSYIDSPFIGAAVIGRVLEAAGYRVGIVAQPDPANPQDIARLGEPALFWGVTAGSVDSLVANYTANKKKRRDDDYTPGGQNNRRPDRASIVYANWIRRAFKNTRPIVLGGIEASLRRVAHYDYWDNTLRRSLLFDAKADYLLYGLAESSVLELAAHLRSGADPSAVRGLCYIAAQKPEGALELPSFEQVSTDKLAFIEMFHSFYQNNDPITARRLAQRHGNRWLVHNPPAPYLTQPQMDAVFALPFQRGQHPHYQAQGPVRALETIRFSISTHRGCYGECNFCAIAVHEGRTVHWRSEDSILAEAAALTALPGFKGILQDVGGPTANMYGFECDKKVTKGPCPDRRCLYPVVCSALRPNHSKQTRLLRRLRELPGVRKVFVASGIRYDLILKDRQFGRAYLKEIVEHHVSGQMKVAPEHTQAHVLQKMGKPGPQSLLDFKAQFDALSREVKKEQYLTYYLIAAYPGCSEADMLALRQFTSQQLQTHPEQVQIFTPTPSTYASLMYYTEMDPFTRQPLFVEKDPQRKERQKQIVLEKAPLPPARKPSAARGSGRK</sequence>
<dbReference type="Proteomes" id="UP000050501">
    <property type="component" value="Unassembled WGS sequence"/>
</dbReference>
<dbReference type="Gene3D" id="3.80.30.20">
    <property type="entry name" value="tm_1862 like domain"/>
    <property type="match status" value="1"/>
</dbReference>
<feature type="binding site" evidence="6">
    <location>
        <position position="305"/>
    </location>
    <ligand>
        <name>[4Fe-4S] cluster</name>
        <dbReference type="ChEBI" id="CHEBI:49883"/>
        <note>4Fe-4S-S-AdoMet</note>
    </ligand>
</feature>
<comment type="similarity">
    <text evidence="6">Belongs to the UPF0313 family.</text>
</comment>
<dbReference type="PATRIC" id="fig|229921.5.peg.3418"/>
<dbReference type="InterPro" id="IPR022946">
    <property type="entry name" value="UPF0313"/>
</dbReference>
<proteinExistence type="inferred from homology"/>
<keyword evidence="2 6" id="KW-0949">S-adenosyl-L-methionine</keyword>
<keyword evidence="1 6" id="KW-0004">4Fe-4S</keyword>
<comment type="cofactor">
    <cofactor evidence="6">
        <name>[4Fe-4S] cluster</name>
        <dbReference type="ChEBI" id="CHEBI:49883"/>
    </cofactor>
    <text evidence="6">Binds 1 [4Fe-4S] cluster. The cluster is coordinated with 3 cysteines and an exchangeable S-adenosyl-L-methionine.</text>
</comment>
<evidence type="ECO:0000256" key="6">
    <source>
        <dbReference type="HAMAP-Rule" id="MF_01251"/>
    </source>
</evidence>
<feature type="binding site" evidence="6">
    <location>
        <position position="312"/>
    </location>
    <ligand>
        <name>[4Fe-4S] cluster</name>
        <dbReference type="ChEBI" id="CHEBI:49883"/>
        <note>4Fe-4S-S-AdoMet</note>
    </ligand>
</feature>
<dbReference type="OrthoDB" id="9803479at2"/>
<evidence type="ECO:0000256" key="1">
    <source>
        <dbReference type="ARBA" id="ARBA00022485"/>
    </source>
</evidence>
<evidence type="ECO:0000256" key="5">
    <source>
        <dbReference type="ARBA" id="ARBA00023014"/>
    </source>
</evidence>
<dbReference type="PROSITE" id="PS01278">
    <property type="entry name" value="MTTASE_RADICAL"/>
    <property type="match status" value="1"/>
</dbReference>
<gene>
    <name evidence="9" type="ORF">ADN01_00265</name>
</gene>
<accession>A0A0N8GTD1</accession>
<dbReference type="InterPro" id="IPR023404">
    <property type="entry name" value="rSAM_horseshoe"/>
</dbReference>
<dbReference type="SMART" id="SM00729">
    <property type="entry name" value="Elp3"/>
    <property type="match status" value="1"/>
</dbReference>
<dbReference type="SUPFAM" id="SSF102114">
    <property type="entry name" value="Radical SAM enzymes"/>
    <property type="match status" value="1"/>
</dbReference>
<dbReference type="SFLD" id="SFLDG01082">
    <property type="entry name" value="B12-binding_domain_containing"/>
    <property type="match status" value="1"/>
</dbReference>
<evidence type="ECO:0000259" key="8">
    <source>
        <dbReference type="PROSITE" id="PS51918"/>
    </source>
</evidence>
<feature type="compositionally biased region" description="Basic and acidic residues" evidence="7">
    <location>
        <begin position="549"/>
        <end position="559"/>
    </location>
</feature>
<reference evidence="9 10" key="1">
    <citation type="submission" date="2015-07" db="EMBL/GenBank/DDBJ databases">
        <title>Genome sequence of Levilinea saccharolytica DSM 16555.</title>
        <authorList>
            <person name="Hemp J."/>
            <person name="Ward L.M."/>
            <person name="Pace L.A."/>
            <person name="Fischer W.W."/>
        </authorList>
    </citation>
    <scope>NUCLEOTIDE SEQUENCE [LARGE SCALE GENOMIC DNA]</scope>
    <source>
        <strain evidence="9 10">KIBI-1</strain>
    </source>
</reference>
<evidence type="ECO:0000256" key="3">
    <source>
        <dbReference type="ARBA" id="ARBA00022723"/>
    </source>
</evidence>
<dbReference type="HAMAP" id="MF_01251">
    <property type="entry name" value="UPF0313"/>
    <property type="match status" value="1"/>
</dbReference>
<keyword evidence="3 6" id="KW-0479">Metal-binding</keyword>
<keyword evidence="4 6" id="KW-0408">Iron</keyword>
<dbReference type="STRING" id="229921.ADN01_00265"/>
<dbReference type="SFLD" id="SFLDG01069">
    <property type="entry name" value="UPF0313"/>
    <property type="match status" value="1"/>
</dbReference>
<comment type="caution">
    <text evidence="9">The sequence shown here is derived from an EMBL/GenBank/DDBJ whole genome shotgun (WGS) entry which is preliminary data.</text>
</comment>
<evidence type="ECO:0000256" key="7">
    <source>
        <dbReference type="SAM" id="MobiDB-lite"/>
    </source>
</evidence>
<dbReference type="GO" id="GO:0003824">
    <property type="term" value="F:catalytic activity"/>
    <property type="evidence" value="ECO:0007669"/>
    <property type="project" value="InterPro"/>
</dbReference>
<name>A0A0N8GTD1_9CHLR</name>
<dbReference type="EMBL" id="LGCM01000002">
    <property type="protein sequence ID" value="KPL91762.1"/>
    <property type="molecule type" value="Genomic_DNA"/>
</dbReference>
<protein>
    <recommendedName>
        <fullName evidence="8">Radical SAM core domain-containing protein</fullName>
    </recommendedName>
</protein>
<dbReference type="InterPro" id="IPR058240">
    <property type="entry name" value="rSAM_sf"/>
</dbReference>
<dbReference type="RefSeq" id="WP_062417972.1">
    <property type="nucleotide sequence ID" value="NZ_DF967974.1"/>
</dbReference>
<dbReference type="InterPro" id="IPR007197">
    <property type="entry name" value="rSAM"/>
</dbReference>
<dbReference type="PANTHER" id="PTHR32331:SF0">
    <property type="entry name" value="UPF0313 PROTEIN YGIQ"/>
    <property type="match status" value="1"/>
</dbReference>
<dbReference type="InterPro" id="IPR020612">
    <property type="entry name" value="Methylthiotransferase_CS"/>
</dbReference>
<dbReference type="PROSITE" id="PS51918">
    <property type="entry name" value="RADICAL_SAM"/>
    <property type="match status" value="1"/>
</dbReference>
<dbReference type="NCBIfam" id="TIGR03904">
    <property type="entry name" value="SAM_YgiQ"/>
    <property type="match status" value="1"/>
</dbReference>
<feature type="region of interest" description="Disordered" evidence="7">
    <location>
        <begin position="549"/>
        <end position="583"/>
    </location>
</feature>
<keyword evidence="10" id="KW-1185">Reference proteome</keyword>
<evidence type="ECO:0000256" key="2">
    <source>
        <dbReference type="ARBA" id="ARBA00022691"/>
    </source>
</evidence>
<dbReference type="GO" id="GO:0005506">
    <property type="term" value="F:iron ion binding"/>
    <property type="evidence" value="ECO:0007669"/>
    <property type="project" value="UniProtKB-UniRule"/>
</dbReference>
<evidence type="ECO:0000313" key="10">
    <source>
        <dbReference type="Proteomes" id="UP000050501"/>
    </source>
</evidence>
<dbReference type="InterPro" id="IPR006638">
    <property type="entry name" value="Elp3/MiaA/NifB-like_rSAM"/>
</dbReference>
<dbReference type="GO" id="GO:0051539">
    <property type="term" value="F:4 iron, 4 sulfur cluster binding"/>
    <property type="evidence" value="ECO:0007669"/>
    <property type="project" value="UniProtKB-KW"/>
</dbReference>
<dbReference type="AlphaFoldDB" id="A0A0N8GTD1"/>
<evidence type="ECO:0000313" key="9">
    <source>
        <dbReference type="EMBL" id="KPL91762.1"/>
    </source>
</evidence>
<dbReference type="SFLD" id="SFLDS00029">
    <property type="entry name" value="Radical_SAM"/>
    <property type="match status" value="1"/>
</dbReference>
<dbReference type="PANTHER" id="PTHR32331">
    <property type="entry name" value="UPF0313 PROTEIN YGIQ"/>
    <property type="match status" value="1"/>
</dbReference>